<sequence>MQLVRKRSNSDPVNKTNQPDWSTLIPVLPGEGPRTRALYLAIRQLIEAGSVPAGAKLPTSRDLATRLGMARGAVVAAFETLIADGFAEARVGAGTYVAASVPLLVVSTPRPGRETDVYRPAPGTLGPGALGVQTPDARTLKIFRGLVSRHLGKLGAQHFAYGDPRGGQALREAIATYLRSARGVRCTADDIIVTSGTQQGLDLFIRAILRAGETVWVEDPCYPMARAALNGNGLRVAGVPIDAEGLDPERGEMIARDARAVYVTPSHQFPLGVAMTMRRRLALIDWAKRNDAWIIEDDYDSEFRFAGSPLTALQGVDDAGRVVYLGTFSKVLFPGLRVGYLVVPQALRDDILALRSRTDRYPATLLEGPLTDFIRDRHSAAHLRRARRQTLAARDALVAALKTNSRLDVQVPDQGLHLLARLPDGSDDVALVERAAAAGVGARALSRLYVDAEPSQGLVIGFSGYSADVMGDAGRKIASLA</sequence>
<dbReference type="KEGG" id="vgo:GJW-30_1_03828"/>
<dbReference type="InterPro" id="IPR036390">
    <property type="entry name" value="WH_DNA-bd_sf"/>
</dbReference>
<evidence type="ECO:0000256" key="6">
    <source>
        <dbReference type="SAM" id="MobiDB-lite"/>
    </source>
</evidence>
<dbReference type="Gene3D" id="1.10.10.10">
    <property type="entry name" value="Winged helix-like DNA-binding domain superfamily/Winged helix DNA-binding domain"/>
    <property type="match status" value="1"/>
</dbReference>
<dbReference type="PANTHER" id="PTHR46577:SF1">
    <property type="entry name" value="HTH-TYPE TRANSCRIPTIONAL REGULATORY PROTEIN GABR"/>
    <property type="match status" value="1"/>
</dbReference>
<accession>A0A0S3PZB9</accession>
<dbReference type="InterPro" id="IPR004839">
    <property type="entry name" value="Aminotransferase_I/II_large"/>
</dbReference>
<keyword evidence="9" id="KW-1185">Reference proteome</keyword>
<dbReference type="AlphaFoldDB" id="A0A0S3PZB9"/>
<dbReference type="GO" id="GO:0003700">
    <property type="term" value="F:DNA-binding transcription factor activity"/>
    <property type="evidence" value="ECO:0007669"/>
    <property type="project" value="InterPro"/>
</dbReference>
<evidence type="ECO:0000256" key="1">
    <source>
        <dbReference type="ARBA" id="ARBA00005384"/>
    </source>
</evidence>
<feature type="domain" description="HTH gntR-type" evidence="7">
    <location>
        <begin position="32"/>
        <end position="100"/>
    </location>
</feature>
<evidence type="ECO:0000313" key="9">
    <source>
        <dbReference type="Proteomes" id="UP000236884"/>
    </source>
</evidence>
<evidence type="ECO:0000256" key="5">
    <source>
        <dbReference type="ARBA" id="ARBA00023163"/>
    </source>
</evidence>
<dbReference type="GO" id="GO:0003677">
    <property type="term" value="F:DNA binding"/>
    <property type="evidence" value="ECO:0007669"/>
    <property type="project" value="UniProtKB-KW"/>
</dbReference>
<dbReference type="SMART" id="SM00345">
    <property type="entry name" value="HTH_GNTR"/>
    <property type="match status" value="1"/>
</dbReference>
<proteinExistence type="inferred from homology"/>
<dbReference type="CDD" id="cd07377">
    <property type="entry name" value="WHTH_GntR"/>
    <property type="match status" value="1"/>
</dbReference>
<dbReference type="InterPro" id="IPR051446">
    <property type="entry name" value="HTH_trans_reg/aminotransferase"/>
</dbReference>
<dbReference type="EMBL" id="AP014946">
    <property type="protein sequence ID" value="BAT61271.1"/>
    <property type="molecule type" value="Genomic_DNA"/>
</dbReference>
<dbReference type="InterPro" id="IPR000524">
    <property type="entry name" value="Tscrpt_reg_HTH_GntR"/>
</dbReference>
<keyword evidence="2" id="KW-0663">Pyridoxal phosphate</keyword>
<dbReference type="SUPFAM" id="SSF46785">
    <property type="entry name" value="Winged helix' DNA-binding domain"/>
    <property type="match status" value="1"/>
</dbReference>
<gene>
    <name evidence="8" type="primary">gabR</name>
    <name evidence="8" type="ORF">GJW-30_1_03828</name>
</gene>
<keyword evidence="5" id="KW-0804">Transcription</keyword>
<dbReference type="CDD" id="cd00609">
    <property type="entry name" value="AAT_like"/>
    <property type="match status" value="1"/>
</dbReference>
<dbReference type="OrthoDB" id="9808770at2"/>
<dbReference type="InterPro" id="IPR036388">
    <property type="entry name" value="WH-like_DNA-bd_sf"/>
</dbReference>
<dbReference type="GO" id="GO:0030170">
    <property type="term" value="F:pyridoxal phosphate binding"/>
    <property type="evidence" value="ECO:0007669"/>
    <property type="project" value="InterPro"/>
</dbReference>
<dbReference type="InterPro" id="IPR015424">
    <property type="entry name" value="PyrdxlP-dep_Trfase"/>
</dbReference>
<evidence type="ECO:0000256" key="3">
    <source>
        <dbReference type="ARBA" id="ARBA00023015"/>
    </source>
</evidence>
<dbReference type="Pfam" id="PF00392">
    <property type="entry name" value="GntR"/>
    <property type="match status" value="1"/>
</dbReference>
<name>A0A0S3PZB9_9BRAD</name>
<comment type="similarity">
    <text evidence="1">In the C-terminal section; belongs to the class-I pyridoxal-phosphate-dependent aminotransferase family.</text>
</comment>
<keyword evidence="3" id="KW-0805">Transcription regulation</keyword>
<dbReference type="Proteomes" id="UP000236884">
    <property type="component" value="Chromosome"/>
</dbReference>
<evidence type="ECO:0000313" key="8">
    <source>
        <dbReference type="EMBL" id="BAT61271.1"/>
    </source>
</evidence>
<evidence type="ECO:0000256" key="4">
    <source>
        <dbReference type="ARBA" id="ARBA00023125"/>
    </source>
</evidence>
<reference evidence="8 9" key="1">
    <citation type="submission" date="2015-08" db="EMBL/GenBank/DDBJ databases">
        <title>Investigation of the bacterial diversity of lava forest soil.</title>
        <authorList>
            <person name="Lee J.S."/>
        </authorList>
    </citation>
    <scope>NUCLEOTIDE SEQUENCE [LARGE SCALE GENOMIC DNA]</scope>
    <source>
        <strain evidence="8 9">GJW-30</strain>
    </source>
</reference>
<dbReference type="InterPro" id="IPR015421">
    <property type="entry name" value="PyrdxlP-dep_Trfase_major"/>
</dbReference>
<feature type="compositionally biased region" description="Polar residues" evidence="6">
    <location>
        <begin position="10"/>
        <end position="21"/>
    </location>
</feature>
<dbReference type="Gene3D" id="3.40.640.10">
    <property type="entry name" value="Type I PLP-dependent aspartate aminotransferase-like (Major domain)"/>
    <property type="match status" value="1"/>
</dbReference>
<dbReference type="PANTHER" id="PTHR46577">
    <property type="entry name" value="HTH-TYPE TRANSCRIPTIONAL REGULATORY PROTEIN GABR"/>
    <property type="match status" value="1"/>
</dbReference>
<protein>
    <submittedName>
        <fullName evidence="8">HTH-type transcriptional regulatory protein GabR</fullName>
    </submittedName>
</protein>
<evidence type="ECO:0000256" key="2">
    <source>
        <dbReference type="ARBA" id="ARBA00022898"/>
    </source>
</evidence>
<keyword evidence="4" id="KW-0238">DNA-binding</keyword>
<feature type="region of interest" description="Disordered" evidence="6">
    <location>
        <begin position="1"/>
        <end position="22"/>
    </location>
</feature>
<organism evidence="8 9">
    <name type="scientific">Variibacter gotjawalensis</name>
    <dbReference type="NCBI Taxonomy" id="1333996"/>
    <lineage>
        <taxon>Bacteria</taxon>
        <taxon>Pseudomonadati</taxon>
        <taxon>Pseudomonadota</taxon>
        <taxon>Alphaproteobacteria</taxon>
        <taxon>Hyphomicrobiales</taxon>
        <taxon>Nitrobacteraceae</taxon>
        <taxon>Variibacter</taxon>
    </lineage>
</organism>
<dbReference type="SUPFAM" id="SSF53383">
    <property type="entry name" value="PLP-dependent transferases"/>
    <property type="match status" value="1"/>
</dbReference>
<dbReference type="PROSITE" id="PS50949">
    <property type="entry name" value="HTH_GNTR"/>
    <property type="match status" value="1"/>
</dbReference>
<dbReference type="Pfam" id="PF00155">
    <property type="entry name" value="Aminotran_1_2"/>
    <property type="match status" value="1"/>
</dbReference>
<evidence type="ECO:0000259" key="7">
    <source>
        <dbReference type="PROSITE" id="PS50949"/>
    </source>
</evidence>